<sequence>MSDEKKPGASTWVGGVFERGIYAVQTLRIESIPSNPVSPPKPLLITAPTASGEYPLFLFLHGYLLYNSFYSHLLCHLASHGFIVIAPQLYTVAGADCTAEINSVAAISNWFPTGLPNALPKNLTPDLSKLAISGHSRGAKTAFALALGISTTTTLKYSALLAIDPVDGPAPGQQSTPPVLTHEPNSLVTQMPVLVVGSGLGHLKKNPLFPPCAPNGVNHADFFRECQPPAWYFVPSDYGHLDMLDDQTDGIRGRATYCLCKNGATRQPMRRFVGGVMVAFARGYLQGHFGDLRALIEDPGTSPVKLEVAQFLSQ</sequence>
<dbReference type="SUPFAM" id="SSF53474">
    <property type="entry name" value="alpha/beta-Hydrolases"/>
    <property type="match status" value="1"/>
</dbReference>
<dbReference type="OrthoDB" id="2093222at2759"/>
<name>W1NV63_AMBTC</name>
<dbReference type="GO" id="GO:0047746">
    <property type="term" value="F:chlorophyllase activity"/>
    <property type="evidence" value="ECO:0000318"/>
    <property type="project" value="GO_Central"/>
</dbReference>
<dbReference type="BRENDA" id="3.1.1.14">
    <property type="organism ID" value="16175"/>
</dbReference>
<dbReference type="KEGG" id="atr:18429611"/>
<dbReference type="Gramene" id="ERN01527">
    <property type="protein sequence ID" value="ERN01527"/>
    <property type="gene ID" value="AMTR_s00002p00270990"/>
</dbReference>
<organism evidence="1 2">
    <name type="scientific">Amborella trichopoda</name>
    <dbReference type="NCBI Taxonomy" id="13333"/>
    <lineage>
        <taxon>Eukaryota</taxon>
        <taxon>Viridiplantae</taxon>
        <taxon>Streptophyta</taxon>
        <taxon>Embryophyta</taxon>
        <taxon>Tracheophyta</taxon>
        <taxon>Spermatophyta</taxon>
        <taxon>Magnoliopsida</taxon>
        <taxon>Amborellales</taxon>
        <taxon>Amborellaceae</taxon>
        <taxon>Amborella</taxon>
    </lineage>
</organism>
<evidence type="ECO:0000313" key="2">
    <source>
        <dbReference type="Proteomes" id="UP000017836"/>
    </source>
</evidence>
<proteinExistence type="predicted"/>
<dbReference type="Proteomes" id="UP000017836">
    <property type="component" value="Unassembled WGS sequence"/>
</dbReference>
<dbReference type="ESTHER" id="ambtc-w1nv63">
    <property type="family name" value="Chlorophyllase_Plant"/>
</dbReference>
<dbReference type="HOGENOM" id="CLU_064603_0_0_1"/>
<dbReference type="UniPathway" id="UPA00674"/>
<reference evidence="2" key="1">
    <citation type="journal article" date="2013" name="Science">
        <title>The Amborella genome and the evolution of flowering plants.</title>
        <authorList>
            <consortium name="Amborella Genome Project"/>
        </authorList>
    </citation>
    <scope>NUCLEOTIDE SEQUENCE [LARGE SCALE GENOMIC DNA]</scope>
</reference>
<dbReference type="Gene3D" id="3.40.50.1820">
    <property type="entry name" value="alpha/beta hydrolase"/>
    <property type="match status" value="1"/>
</dbReference>
<gene>
    <name evidence="1" type="ORF">AMTR_s00002p00270990</name>
</gene>
<dbReference type="EMBL" id="KI394767">
    <property type="protein sequence ID" value="ERN01527.1"/>
    <property type="molecule type" value="Genomic_DNA"/>
</dbReference>
<dbReference type="PANTHER" id="PTHR33428:SF2">
    <property type="entry name" value="CHLOROPHYLLASE-2"/>
    <property type="match status" value="1"/>
</dbReference>
<dbReference type="eggNOG" id="ENOG502QRKW">
    <property type="taxonomic scope" value="Eukaryota"/>
</dbReference>
<protein>
    <submittedName>
        <fullName evidence="1">Uncharacterized protein</fullName>
    </submittedName>
</protein>
<keyword evidence="2" id="KW-1185">Reference proteome</keyword>
<dbReference type="Pfam" id="PF07224">
    <property type="entry name" value="Chlorophyllase"/>
    <property type="match status" value="1"/>
</dbReference>
<dbReference type="PANTHER" id="PTHR33428">
    <property type="entry name" value="CHLOROPHYLLASE-2, CHLOROPLASTIC"/>
    <property type="match status" value="1"/>
</dbReference>
<dbReference type="InterPro" id="IPR029058">
    <property type="entry name" value="AB_hydrolase_fold"/>
</dbReference>
<dbReference type="OMA" id="KPAWYFV"/>
<dbReference type="STRING" id="13333.W1NV63"/>
<dbReference type="GO" id="GO:0015996">
    <property type="term" value="P:chlorophyll catabolic process"/>
    <property type="evidence" value="ECO:0000318"/>
    <property type="project" value="GO_Central"/>
</dbReference>
<accession>W1NV63</accession>
<evidence type="ECO:0000313" key="1">
    <source>
        <dbReference type="EMBL" id="ERN01527.1"/>
    </source>
</evidence>
<dbReference type="AlphaFoldDB" id="W1NV63"/>
<dbReference type="InterPro" id="IPR017395">
    <property type="entry name" value="Chlorophyllase-like"/>
</dbReference>